<reference evidence="1 2" key="1">
    <citation type="submission" date="2015-08" db="EMBL/GenBank/DDBJ databases">
        <title>Emmonsia species relationships and genome sequence.</title>
        <authorList>
            <person name="Cuomo C.A."/>
            <person name="Schwartz I.S."/>
            <person name="Kenyon C."/>
            <person name="De Hoog G.S."/>
            <person name="Govender N.P."/>
            <person name="Botha A."/>
            <person name="Moreno L."/>
            <person name="De Vries M."/>
            <person name="Munoz J.F."/>
            <person name="Stielow J.B."/>
        </authorList>
    </citation>
    <scope>NUCLEOTIDE SEQUENCE [LARGE SCALE GENOMIC DNA]</scope>
    <source>
        <strain evidence="1 2">EI222</strain>
    </source>
</reference>
<sequence length="59" mass="6780">MYYLGIGRRAADLSMHEILYGRKIDEMDSGTDSMETEDDDIYLHARLGHVEPNVPGRMH</sequence>
<gene>
    <name evidence="1" type="ORF">ACJ73_08116</name>
</gene>
<name>A0A1J9QZ17_9EURO</name>
<proteinExistence type="predicted"/>
<organism evidence="1 2">
    <name type="scientific">Blastomyces percursus</name>
    <dbReference type="NCBI Taxonomy" id="1658174"/>
    <lineage>
        <taxon>Eukaryota</taxon>
        <taxon>Fungi</taxon>
        <taxon>Dikarya</taxon>
        <taxon>Ascomycota</taxon>
        <taxon>Pezizomycotina</taxon>
        <taxon>Eurotiomycetes</taxon>
        <taxon>Eurotiomycetidae</taxon>
        <taxon>Onygenales</taxon>
        <taxon>Ajellomycetaceae</taxon>
        <taxon>Blastomyces</taxon>
    </lineage>
</organism>
<evidence type="ECO:0000313" key="2">
    <source>
        <dbReference type="Proteomes" id="UP000242791"/>
    </source>
</evidence>
<protein>
    <submittedName>
        <fullName evidence="1">Uncharacterized protein</fullName>
    </submittedName>
</protein>
<keyword evidence="2" id="KW-1185">Reference proteome</keyword>
<dbReference type="AlphaFoldDB" id="A0A1J9QZ17"/>
<dbReference type="EMBL" id="LGTZ01001815">
    <property type="protein sequence ID" value="OJD20549.1"/>
    <property type="molecule type" value="Genomic_DNA"/>
</dbReference>
<accession>A0A1J9QZ17</accession>
<comment type="caution">
    <text evidence="1">The sequence shown here is derived from an EMBL/GenBank/DDBJ whole genome shotgun (WGS) entry which is preliminary data.</text>
</comment>
<dbReference type="Proteomes" id="UP000242791">
    <property type="component" value="Unassembled WGS sequence"/>
</dbReference>
<dbReference type="VEuPathDB" id="FungiDB:ACJ73_08116"/>
<evidence type="ECO:0000313" key="1">
    <source>
        <dbReference type="EMBL" id="OJD20549.1"/>
    </source>
</evidence>